<dbReference type="AlphaFoldDB" id="A0A5N4DUL7"/>
<name>A0A5N4DUL7_CAMDR</name>
<accession>A0A5N4DUL7</accession>
<comment type="caution">
    <text evidence="1">The sequence shown here is derived from an EMBL/GenBank/DDBJ whole genome shotgun (WGS) entry which is preliminary data.</text>
</comment>
<keyword evidence="2" id="KW-1185">Reference proteome</keyword>
<reference evidence="1 2" key="1">
    <citation type="journal article" date="2019" name="Mol. Ecol. Resour.">
        <title>Improving Illumina assemblies with Hi-C and long reads: an example with the North African dromedary.</title>
        <authorList>
            <person name="Elbers J.P."/>
            <person name="Rogers M.F."/>
            <person name="Perelman P.L."/>
            <person name="Proskuryakova A.A."/>
            <person name="Serdyukova N.A."/>
            <person name="Johnson W.E."/>
            <person name="Horin P."/>
            <person name="Corander J."/>
            <person name="Murphy D."/>
            <person name="Burger P.A."/>
        </authorList>
    </citation>
    <scope>NUCLEOTIDE SEQUENCE [LARGE SCALE GENOMIC DNA]</scope>
    <source>
        <strain evidence="1">Drom800</strain>
        <tissue evidence="1">Blood</tissue>
    </source>
</reference>
<organism evidence="1 2">
    <name type="scientific">Camelus dromedarius</name>
    <name type="common">Dromedary</name>
    <name type="synonym">Arabian camel</name>
    <dbReference type="NCBI Taxonomy" id="9838"/>
    <lineage>
        <taxon>Eukaryota</taxon>
        <taxon>Metazoa</taxon>
        <taxon>Chordata</taxon>
        <taxon>Craniata</taxon>
        <taxon>Vertebrata</taxon>
        <taxon>Euteleostomi</taxon>
        <taxon>Mammalia</taxon>
        <taxon>Eutheria</taxon>
        <taxon>Laurasiatheria</taxon>
        <taxon>Artiodactyla</taxon>
        <taxon>Tylopoda</taxon>
        <taxon>Camelidae</taxon>
        <taxon>Camelus</taxon>
    </lineage>
</organism>
<evidence type="ECO:0000313" key="2">
    <source>
        <dbReference type="Proteomes" id="UP000299084"/>
    </source>
</evidence>
<dbReference type="EMBL" id="JWIN03000009">
    <property type="protein sequence ID" value="KAB1274858.1"/>
    <property type="molecule type" value="Genomic_DNA"/>
</dbReference>
<sequence>MSHRGGRQAIRRHYSLEQAAPGSEYLEVSYVTPDGNVFVLGRDRLGPGHARNTNQVMGAVGGFGSVTGALLDLTVCACLTLTDVTCSGKRGGGLDLRLAVLRVLSLTENILPPLVTPLRVERGCTMQTQSSSGL</sequence>
<dbReference type="Proteomes" id="UP000299084">
    <property type="component" value="Unassembled WGS sequence"/>
</dbReference>
<protein>
    <submittedName>
        <fullName evidence="1">Uncharacterized protein</fullName>
    </submittedName>
</protein>
<evidence type="ECO:0000313" key="1">
    <source>
        <dbReference type="EMBL" id="KAB1274858.1"/>
    </source>
</evidence>
<proteinExistence type="predicted"/>
<gene>
    <name evidence="1" type="ORF">Cadr_000012155</name>
</gene>